<dbReference type="GO" id="GO:0043111">
    <property type="term" value="P:replication fork arrest"/>
    <property type="evidence" value="ECO:0007669"/>
    <property type="project" value="TreeGrafter"/>
</dbReference>
<name>A0A2P4YSJ7_9STRA</name>
<dbReference type="EMBL" id="NCKW01000288">
    <property type="protein sequence ID" value="POM80774.1"/>
    <property type="molecule type" value="Genomic_DNA"/>
</dbReference>
<keyword evidence="3" id="KW-1185">Reference proteome</keyword>
<feature type="compositionally biased region" description="Polar residues" evidence="1">
    <location>
        <begin position="231"/>
        <end position="242"/>
    </location>
</feature>
<dbReference type="PANTHER" id="PTHR22940:SF4">
    <property type="entry name" value="PROTEIN TIMELESS HOMOLOG"/>
    <property type="match status" value="1"/>
</dbReference>
<reference evidence="2 3" key="1">
    <citation type="journal article" date="2017" name="Genome Biol. Evol.">
        <title>Phytophthora megakarya and P. palmivora, closely related causal agents of cacao black pod rot, underwent increases in genome sizes and gene numbers by different mechanisms.</title>
        <authorList>
            <person name="Ali S.S."/>
            <person name="Shao J."/>
            <person name="Lary D.J."/>
            <person name="Kronmiller B."/>
            <person name="Shen D."/>
            <person name="Strem M.D."/>
            <person name="Amoako-Attah I."/>
            <person name="Akrofi A.Y."/>
            <person name="Begoude B.A."/>
            <person name="Ten Hoopen G.M."/>
            <person name="Coulibaly K."/>
            <person name="Kebe B.I."/>
            <person name="Melnick R.L."/>
            <person name="Guiltinan M.J."/>
            <person name="Tyler B.M."/>
            <person name="Meinhardt L.W."/>
            <person name="Bailey B.A."/>
        </authorList>
    </citation>
    <scope>NUCLEOTIDE SEQUENCE [LARGE SCALE GENOMIC DNA]</scope>
    <source>
        <strain evidence="3">sbr112.9</strain>
    </source>
</reference>
<feature type="compositionally biased region" description="Basic and acidic residues" evidence="1">
    <location>
        <begin position="217"/>
        <end position="227"/>
    </location>
</feature>
<comment type="caution">
    <text evidence="2">The sequence shown here is derived from an EMBL/GenBank/DDBJ whole genome shotgun (WGS) entry which is preliminary data.</text>
</comment>
<dbReference type="AlphaFoldDB" id="A0A2P4YSJ7"/>
<organism evidence="2 3">
    <name type="scientific">Phytophthora palmivora</name>
    <dbReference type="NCBI Taxonomy" id="4796"/>
    <lineage>
        <taxon>Eukaryota</taxon>
        <taxon>Sar</taxon>
        <taxon>Stramenopiles</taxon>
        <taxon>Oomycota</taxon>
        <taxon>Peronosporomycetes</taxon>
        <taxon>Peronosporales</taxon>
        <taxon>Peronosporaceae</taxon>
        <taxon>Phytophthora</taxon>
    </lineage>
</organism>
<dbReference type="InterPro" id="IPR044998">
    <property type="entry name" value="Timeless"/>
</dbReference>
<feature type="compositionally biased region" description="Polar residues" evidence="1">
    <location>
        <begin position="389"/>
        <end position="400"/>
    </location>
</feature>
<feature type="compositionally biased region" description="Basic and acidic residues" evidence="1">
    <location>
        <begin position="427"/>
        <end position="442"/>
    </location>
</feature>
<proteinExistence type="predicted"/>
<dbReference type="GO" id="GO:0031298">
    <property type="term" value="C:replication fork protection complex"/>
    <property type="evidence" value="ECO:0007669"/>
    <property type="project" value="TreeGrafter"/>
</dbReference>
<dbReference type="OrthoDB" id="310853at2759"/>
<feature type="compositionally biased region" description="Polar residues" evidence="1">
    <location>
        <begin position="461"/>
        <end position="474"/>
    </location>
</feature>
<feature type="compositionally biased region" description="Low complexity" evidence="1">
    <location>
        <begin position="403"/>
        <end position="412"/>
    </location>
</feature>
<dbReference type="Proteomes" id="UP000237271">
    <property type="component" value="Unassembled WGS sequence"/>
</dbReference>
<dbReference type="GO" id="GO:0006281">
    <property type="term" value="P:DNA repair"/>
    <property type="evidence" value="ECO:0007669"/>
    <property type="project" value="TreeGrafter"/>
</dbReference>
<evidence type="ECO:0000313" key="2">
    <source>
        <dbReference type="EMBL" id="POM80774.1"/>
    </source>
</evidence>
<feature type="region of interest" description="Disordered" evidence="1">
    <location>
        <begin position="315"/>
        <end position="554"/>
    </location>
</feature>
<gene>
    <name evidence="2" type="ORF">PHPALM_1341</name>
</gene>
<dbReference type="GO" id="GO:0000076">
    <property type="term" value="P:DNA replication checkpoint signaling"/>
    <property type="evidence" value="ECO:0007669"/>
    <property type="project" value="TreeGrafter"/>
</dbReference>
<evidence type="ECO:0000313" key="3">
    <source>
        <dbReference type="Proteomes" id="UP000237271"/>
    </source>
</evidence>
<protein>
    <submittedName>
        <fullName evidence="2">Uncharacterized protein</fullName>
    </submittedName>
</protein>
<dbReference type="GO" id="GO:0003677">
    <property type="term" value="F:DNA binding"/>
    <property type="evidence" value="ECO:0007669"/>
    <property type="project" value="TreeGrafter"/>
</dbReference>
<feature type="compositionally biased region" description="Basic and acidic residues" evidence="1">
    <location>
        <begin position="336"/>
        <end position="355"/>
    </location>
</feature>
<sequence length="554" mass="63413">DSSTDEEETERQAQLLMEMQRKEADFDVRKYFSSMVSADTIRMYCSLLTDYRENSAKVNHYIHSFFYRTKHFKIYQQEEWTMQPMLFNIHVLLLFNKMLQDTYIQRLPEYKNFLDFIRGVVRDFFALADKNNLLFVEILLRLAYPPKSCMLIQRNYDPIDSMNKSKSEAVALGRERRIEAINESRRHRIALDHEELEGEAEFQFTLGPSDFQSTSLVDKEGKEDRGGAESNADSALNPSEGATSAKPKTKIPMSRAATERAKNWSKVEDRYLAKVFMRFRHLPSVYEVISYEDMFQERDRTPEQIERRVKYLKLHRKTHDSSDEDENEPSASDGEQNGKLEEGTVRESRLEKDLATLDTARPRRRLRRGADLSDDDSDDDMLLRSASSITDPSQSNSSTKEAPVSVSVPVEEMNGADLAEESSNEVVSKENDDTSKSQHQDMEETQVMEDSLESHPEHQSAESTEATQELNSAENVADKDLKNSSPAFVAEISTDDAELADTEMAATTTNDNQKDVVEEKATDAKTQKRGREPDVEVQMEDKPAKRIHATASQL</sequence>
<feature type="compositionally biased region" description="Basic and acidic residues" evidence="1">
    <location>
        <begin position="512"/>
        <end position="544"/>
    </location>
</feature>
<accession>A0A2P4YSJ7</accession>
<dbReference type="PANTHER" id="PTHR22940">
    <property type="entry name" value="TIMEOUT/TIMELESS-2"/>
    <property type="match status" value="1"/>
</dbReference>
<feature type="non-terminal residue" evidence="2">
    <location>
        <position position="1"/>
    </location>
</feature>
<feature type="region of interest" description="Disordered" evidence="1">
    <location>
        <begin position="209"/>
        <end position="262"/>
    </location>
</feature>
<evidence type="ECO:0000256" key="1">
    <source>
        <dbReference type="SAM" id="MobiDB-lite"/>
    </source>
</evidence>